<dbReference type="InParanoid" id="E2B5E2"/>
<organism evidence="2">
    <name type="scientific">Harpegnathos saltator</name>
    <name type="common">Jerdon's jumping ant</name>
    <dbReference type="NCBI Taxonomy" id="610380"/>
    <lineage>
        <taxon>Eukaryota</taxon>
        <taxon>Metazoa</taxon>
        <taxon>Ecdysozoa</taxon>
        <taxon>Arthropoda</taxon>
        <taxon>Hexapoda</taxon>
        <taxon>Insecta</taxon>
        <taxon>Pterygota</taxon>
        <taxon>Neoptera</taxon>
        <taxon>Endopterygota</taxon>
        <taxon>Hymenoptera</taxon>
        <taxon>Apocrita</taxon>
        <taxon>Aculeata</taxon>
        <taxon>Formicoidea</taxon>
        <taxon>Formicidae</taxon>
        <taxon>Ponerinae</taxon>
        <taxon>Ponerini</taxon>
        <taxon>Harpegnathos</taxon>
    </lineage>
</organism>
<accession>E2B5E2</accession>
<proteinExistence type="predicted"/>
<name>E2B5E2_HARSA</name>
<dbReference type="EMBL" id="GL445816">
    <property type="protein sequence ID" value="EFN89092.1"/>
    <property type="molecule type" value="Genomic_DNA"/>
</dbReference>
<dbReference type="AlphaFoldDB" id="E2B5E2"/>
<reference evidence="1 2" key="1">
    <citation type="journal article" date="2010" name="Science">
        <title>Genomic comparison of the ants Camponotus floridanus and Harpegnathos saltator.</title>
        <authorList>
            <person name="Bonasio R."/>
            <person name="Zhang G."/>
            <person name="Ye C."/>
            <person name="Mutti N.S."/>
            <person name="Fang X."/>
            <person name="Qin N."/>
            <person name="Donahue G."/>
            <person name="Yang P."/>
            <person name="Li Q."/>
            <person name="Li C."/>
            <person name="Zhang P."/>
            <person name="Huang Z."/>
            <person name="Berger S.L."/>
            <person name="Reinberg D."/>
            <person name="Wang J."/>
            <person name="Liebig J."/>
        </authorList>
    </citation>
    <scope>NUCLEOTIDE SEQUENCE [LARGE SCALE GENOMIC DNA]</scope>
    <source>
        <strain evidence="1 2">R22 G/1</strain>
    </source>
</reference>
<sequence>MRAWLRLRLRKWLYDCFKTPQKLALFPPLNTRCSNFIITANTLIKLTPQLAIRECTIYIDRPAFLWLRPNNTSMDTQAIPPGSGRCSQQLENPIQLPRLSTPGVPAVVDYECNYTSPGEEEEGWHIFTTYTGSRKMNAMLGDKKTAKNSPM</sequence>
<keyword evidence="2" id="KW-1185">Reference proteome</keyword>
<protein>
    <submittedName>
        <fullName evidence="1">Uncharacterized protein</fullName>
    </submittedName>
</protein>
<evidence type="ECO:0000313" key="2">
    <source>
        <dbReference type="Proteomes" id="UP000008237"/>
    </source>
</evidence>
<evidence type="ECO:0000313" key="1">
    <source>
        <dbReference type="EMBL" id="EFN89092.1"/>
    </source>
</evidence>
<gene>
    <name evidence="1" type="ORF">EAI_07476</name>
</gene>
<dbReference type="Proteomes" id="UP000008237">
    <property type="component" value="Unassembled WGS sequence"/>
</dbReference>